<evidence type="ECO:0000313" key="3">
    <source>
        <dbReference type="Proteomes" id="UP001153555"/>
    </source>
</evidence>
<dbReference type="OrthoDB" id="1673621at2759"/>
<keyword evidence="1" id="KW-0472">Membrane</keyword>
<dbReference type="Proteomes" id="UP001153555">
    <property type="component" value="Unassembled WGS sequence"/>
</dbReference>
<name>A0A9N7MPX8_STRHE</name>
<evidence type="ECO:0000313" key="2">
    <source>
        <dbReference type="EMBL" id="CAA0812506.1"/>
    </source>
</evidence>
<sequence length="105" mass="11831">MKALRLLQTLRKRDREEGKDDIQGQGTSLEPLLVDESLQLFGCRQLVNLLEFQRQKKTDKFTFMAVQKNLLVTEKGISTRSWVAAIAFCLAMAGMGFAIGCTYLS</sequence>
<keyword evidence="1" id="KW-1133">Transmembrane helix</keyword>
<dbReference type="AlphaFoldDB" id="A0A9N7MPX8"/>
<evidence type="ECO:0000256" key="1">
    <source>
        <dbReference type="SAM" id="Phobius"/>
    </source>
</evidence>
<accession>A0A9N7MPX8</accession>
<proteinExistence type="predicted"/>
<gene>
    <name evidence="2" type="ORF">SHERM_13180</name>
</gene>
<comment type="caution">
    <text evidence="2">The sequence shown here is derived from an EMBL/GenBank/DDBJ whole genome shotgun (WGS) entry which is preliminary data.</text>
</comment>
<protein>
    <submittedName>
        <fullName evidence="2">Uncharacterized protein</fullName>
    </submittedName>
</protein>
<keyword evidence="1" id="KW-0812">Transmembrane</keyword>
<dbReference type="EMBL" id="CACSLK010010322">
    <property type="protein sequence ID" value="CAA0812506.1"/>
    <property type="molecule type" value="Genomic_DNA"/>
</dbReference>
<reference evidence="2" key="1">
    <citation type="submission" date="2019-12" db="EMBL/GenBank/DDBJ databases">
        <authorList>
            <person name="Scholes J."/>
        </authorList>
    </citation>
    <scope>NUCLEOTIDE SEQUENCE</scope>
</reference>
<feature type="transmembrane region" description="Helical" evidence="1">
    <location>
        <begin position="82"/>
        <end position="104"/>
    </location>
</feature>
<organism evidence="2 3">
    <name type="scientific">Striga hermonthica</name>
    <name type="common">Purple witchweed</name>
    <name type="synonym">Buchnera hermonthica</name>
    <dbReference type="NCBI Taxonomy" id="68872"/>
    <lineage>
        <taxon>Eukaryota</taxon>
        <taxon>Viridiplantae</taxon>
        <taxon>Streptophyta</taxon>
        <taxon>Embryophyta</taxon>
        <taxon>Tracheophyta</taxon>
        <taxon>Spermatophyta</taxon>
        <taxon>Magnoliopsida</taxon>
        <taxon>eudicotyledons</taxon>
        <taxon>Gunneridae</taxon>
        <taxon>Pentapetalae</taxon>
        <taxon>asterids</taxon>
        <taxon>lamiids</taxon>
        <taxon>Lamiales</taxon>
        <taxon>Orobanchaceae</taxon>
        <taxon>Buchnereae</taxon>
        <taxon>Striga</taxon>
    </lineage>
</organism>
<keyword evidence="3" id="KW-1185">Reference proteome</keyword>